<keyword evidence="2" id="KW-1185">Reference proteome</keyword>
<gene>
    <name evidence="1" type="ORF">ANN_15554</name>
</gene>
<evidence type="ECO:0000313" key="1">
    <source>
        <dbReference type="EMBL" id="KAJ4433295.1"/>
    </source>
</evidence>
<sequence>MKDDNNALSESAMRISYKICHEIARELKTINEDEFSKRCLIILAGELCPQQVGEVEAIRLSRRTVVRRLQVGEKKNNAETDQEEEMELVGSLAEKKLPTEGCTGRNGRSLRDINRNGRVDGIRRLPQVWQKVVNVRGDHSERMYTTVILQVILYGCETWTLILREEQRLRVFENKVLRKIFGAKRDEVTGEWRKLHNAELDALYSSPDIIRNIKSRGLRWAGHVARVDESRNAYRVFTIVDISELIPWSRAAVIKTLHARQASLTRGQDIALACDRRCWRVCGLSIPCARRSRVPYPSCTIPISASADDHWSRGKSLIWDSTCVDTLAPSHLPNTSRRAASAAELAVKKKVNKYAHLLDNYIFVPFAVETFGPWSHDAKVMVSQIGQILICITGDRRCTTYLRQRLSIAIQRGNAMSVLGTLPEFSPLDDSCKIYYSV</sequence>
<dbReference type="EMBL" id="JAJSOF020000027">
    <property type="protein sequence ID" value="KAJ4433295.1"/>
    <property type="molecule type" value="Genomic_DNA"/>
</dbReference>
<reference evidence="1 2" key="1">
    <citation type="journal article" date="2022" name="Allergy">
        <title>Genome assembly and annotation of Periplaneta americana reveal a comprehensive cockroach allergen profile.</title>
        <authorList>
            <person name="Wang L."/>
            <person name="Xiong Q."/>
            <person name="Saelim N."/>
            <person name="Wang L."/>
            <person name="Nong W."/>
            <person name="Wan A.T."/>
            <person name="Shi M."/>
            <person name="Liu X."/>
            <person name="Cao Q."/>
            <person name="Hui J.H.L."/>
            <person name="Sookrung N."/>
            <person name="Leung T.F."/>
            <person name="Tungtrongchitr A."/>
            <person name="Tsui S.K.W."/>
        </authorList>
    </citation>
    <scope>NUCLEOTIDE SEQUENCE [LARGE SCALE GENOMIC DNA]</scope>
    <source>
        <strain evidence="1">PWHHKU_190912</strain>
    </source>
</reference>
<evidence type="ECO:0000313" key="2">
    <source>
        <dbReference type="Proteomes" id="UP001148838"/>
    </source>
</evidence>
<name>A0ABQ8SHP3_PERAM</name>
<accession>A0ABQ8SHP3</accession>
<organism evidence="1 2">
    <name type="scientific">Periplaneta americana</name>
    <name type="common">American cockroach</name>
    <name type="synonym">Blatta americana</name>
    <dbReference type="NCBI Taxonomy" id="6978"/>
    <lineage>
        <taxon>Eukaryota</taxon>
        <taxon>Metazoa</taxon>
        <taxon>Ecdysozoa</taxon>
        <taxon>Arthropoda</taxon>
        <taxon>Hexapoda</taxon>
        <taxon>Insecta</taxon>
        <taxon>Pterygota</taxon>
        <taxon>Neoptera</taxon>
        <taxon>Polyneoptera</taxon>
        <taxon>Dictyoptera</taxon>
        <taxon>Blattodea</taxon>
        <taxon>Blattoidea</taxon>
        <taxon>Blattidae</taxon>
        <taxon>Blattinae</taxon>
        <taxon>Periplaneta</taxon>
    </lineage>
</organism>
<proteinExistence type="predicted"/>
<protein>
    <submittedName>
        <fullName evidence="1">Uncharacterized protein</fullName>
    </submittedName>
</protein>
<comment type="caution">
    <text evidence="1">The sequence shown here is derived from an EMBL/GenBank/DDBJ whole genome shotgun (WGS) entry which is preliminary data.</text>
</comment>
<dbReference type="Proteomes" id="UP001148838">
    <property type="component" value="Unassembled WGS sequence"/>
</dbReference>